<sequence>MHLDADRGTSCRLRPAGLPVRPAFQQSERSLADKTSCAECSDLPRVPAARLEETARQLLGAAGVRDDVAEVTARGLVWTSLRGIDSHGIRLLPHYLEGVRGGRLTPDPNMRFERTAPATGLLDADHTFGHAAGMTAMGHAIGLAREAGIGAVSVHNSSHCGALSFFAHEAARHDMVGIVFTHATARVKTPASNRPFFGNNPICLVAPMAREEPFCFDAATTGITFNAVKAAAAAGQTLPPGLVADAAGMETTDPAEAAQLLPIGDYKGFGLSMMVDILCAVLSGMPAGDQVSPMFGAPMSRKRYLGQFFCALNVAAFRDVGAFKAELQDLAERVRAEPAIRSGVPVLVPGDPEKAAWAERSVQGVPVPRHVLDEIDTLARDLLTREVLGSGPELS</sequence>
<comment type="caution">
    <text evidence="3">The sequence shown here is derived from an EMBL/GenBank/DDBJ whole genome shotgun (WGS) entry which is preliminary data.</text>
</comment>
<dbReference type="GO" id="GO:0016491">
    <property type="term" value="F:oxidoreductase activity"/>
    <property type="evidence" value="ECO:0007669"/>
    <property type="project" value="UniProtKB-KW"/>
</dbReference>
<evidence type="ECO:0000256" key="1">
    <source>
        <dbReference type="ARBA" id="ARBA00006056"/>
    </source>
</evidence>
<dbReference type="EMBL" id="VWPL01000038">
    <property type="protein sequence ID" value="KAA5597157.1"/>
    <property type="molecule type" value="Genomic_DNA"/>
</dbReference>
<keyword evidence="2" id="KW-0560">Oxidoreductase</keyword>
<protein>
    <submittedName>
        <fullName evidence="3">Ldh family oxidoreductase</fullName>
    </submittedName>
</protein>
<evidence type="ECO:0000313" key="4">
    <source>
        <dbReference type="Proteomes" id="UP000323886"/>
    </source>
</evidence>
<dbReference type="AlphaFoldDB" id="A0A5M6HMZ0"/>
<dbReference type="Gene3D" id="3.30.1370.60">
    <property type="entry name" value="Hypothetical oxidoreductase yiak, domain 2"/>
    <property type="match status" value="1"/>
</dbReference>
<reference evidence="3 4" key="1">
    <citation type="submission" date="2019-09" db="EMBL/GenBank/DDBJ databases">
        <title>Draft Whole-Genome sequence of Blastochloris sulfoviridis DSM 729.</title>
        <authorList>
            <person name="Meyer T.E."/>
            <person name="Kyndt J.A."/>
        </authorList>
    </citation>
    <scope>NUCLEOTIDE SEQUENCE [LARGE SCALE GENOMIC DNA]</scope>
    <source>
        <strain evidence="3 4">DSM 729</strain>
    </source>
</reference>
<evidence type="ECO:0000313" key="3">
    <source>
        <dbReference type="EMBL" id="KAA5597157.1"/>
    </source>
</evidence>
<dbReference type="PANTHER" id="PTHR11091">
    <property type="entry name" value="OXIDOREDUCTASE-RELATED"/>
    <property type="match status" value="1"/>
</dbReference>
<comment type="similarity">
    <text evidence="1">Belongs to the LDH2/MDH2 oxidoreductase family.</text>
</comment>
<organism evidence="3 4">
    <name type="scientific">Blastochloris sulfoviridis</name>
    <dbReference type="NCBI Taxonomy" id="50712"/>
    <lineage>
        <taxon>Bacteria</taxon>
        <taxon>Pseudomonadati</taxon>
        <taxon>Pseudomonadota</taxon>
        <taxon>Alphaproteobacteria</taxon>
        <taxon>Hyphomicrobiales</taxon>
        <taxon>Blastochloridaceae</taxon>
        <taxon>Blastochloris</taxon>
    </lineage>
</organism>
<name>A0A5M6HMZ0_9HYPH</name>
<dbReference type="SUPFAM" id="SSF89733">
    <property type="entry name" value="L-sulfolactate dehydrogenase-like"/>
    <property type="match status" value="1"/>
</dbReference>
<dbReference type="InterPro" id="IPR043143">
    <property type="entry name" value="Mal/L-sulf/L-lact_DH-like_NADP"/>
</dbReference>
<dbReference type="OrthoDB" id="9811519at2"/>
<dbReference type="PANTHER" id="PTHR11091:SF0">
    <property type="entry name" value="MALATE DEHYDROGENASE"/>
    <property type="match status" value="1"/>
</dbReference>
<dbReference type="Pfam" id="PF02615">
    <property type="entry name" value="Ldh_2"/>
    <property type="match status" value="1"/>
</dbReference>
<proteinExistence type="inferred from homology"/>
<keyword evidence="4" id="KW-1185">Reference proteome</keyword>
<dbReference type="InterPro" id="IPR003767">
    <property type="entry name" value="Malate/L-lactate_DH-like"/>
</dbReference>
<dbReference type="Proteomes" id="UP000323886">
    <property type="component" value="Unassembled WGS sequence"/>
</dbReference>
<dbReference type="InterPro" id="IPR043144">
    <property type="entry name" value="Mal/L-sulf/L-lact_DH-like_ah"/>
</dbReference>
<accession>A0A5M6HMZ0</accession>
<dbReference type="Gene3D" id="1.10.1530.10">
    <property type="match status" value="1"/>
</dbReference>
<evidence type="ECO:0000256" key="2">
    <source>
        <dbReference type="ARBA" id="ARBA00023002"/>
    </source>
</evidence>
<gene>
    <name evidence="3" type="ORF">F1193_15035</name>
</gene>
<dbReference type="InterPro" id="IPR036111">
    <property type="entry name" value="Mal/L-sulfo/L-lacto_DH-like_sf"/>
</dbReference>